<reference evidence="2 3" key="2">
    <citation type="submission" date="2018-11" db="EMBL/GenBank/DDBJ databases">
        <authorList>
            <consortium name="Pathogen Informatics"/>
        </authorList>
    </citation>
    <scope>NUCLEOTIDE SEQUENCE [LARGE SCALE GENOMIC DNA]</scope>
    <source>
        <strain evidence="2">Dakar</strain>
        <strain evidence="3">Dakar, Senegal</strain>
    </source>
</reference>
<reference evidence="4" key="1">
    <citation type="submission" date="2016-06" db="UniProtKB">
        <authorList>
            <consortium name="WormBaseParasite"/>
        </authorList>
    </citation>
    <scope>IDENTIFICATION</scope>
</reference>
<feature type="compositionally biased region" description="Basic and acidic residues" evidence="1">
    <location>
        <begin position="175"/>
        <end position="185"/>
    </location>
</feature>
<sequence length="277" mass="31347">MPGKAFNRVLLNKMKDSVDGQLRNQQAGFRKDRSCTDQIATPRIIVEQSIGWNSSLYINFIDYEKAFDSVDRKTPWKLLRQYGVPQNFYDELNCKIVHGGQFIDSFEVKIGVRQACTNPITIDGEHLENVKTFTHSGSIIDEHGGSNADVKAWIGKARAATEEHRELKATVNQHHGQDFQYKRQDSPTNKPDPSGGRNQEETLEVDRTHIEESTQLCHKTSPNMKSSRPKEKRKTKEHITPGNGDRHEGNEQELNGTRKEGLGQSGLKNAGRCPMLH</sequence>
<dbReference type="EMBL" id="UZAK01032645">
    <property type="protein sequence ID" value="VDP29710.1"/>
    <property type="molecule type" value="Genomic_DNA"/>
</dbReference>
<keyword evidence="3" id="KW-1185">Reference proteome</keyword>
<dbReference type="PANTHER" id="PTHR47027:SF25">
    <property type="entry name" value="REVERSE TRANSCRIPTASE DOMAIN-CONTAINING PROTEIN"/>
    <property type="match status" value="1"/>
</dbReference>
<feature type="compositionally biased region" description="Polar residues" evidence="1">
    <location>
        <begin position="213"/>
        <end position="226"/>
    </location>
</feature>
<gene>
    <name evidence="2" type="ORF">SCUD_LOCUS8206</name>
</gene>
<evidence type="ECO:0000256" key="1">
    <source>
        <dbReference type="SAM" id="MobiDB-lite"/>
    </source>
</evidence>
<evidence type="ECO:0000313" key="4">
    <source>
        <dbReference type="WBParaSite" id="SCUD_0000820601-mRNA-1"/>
    </source>
</evidence>
<evidence type="ECO:0000313" key="3">
    <source>
        <dbReference type="Proteomes" id="UP000279833"/>
    </source>
</evidence>
<feature type="region of interest" description="Disordered" evidence="1">
    <location>
        <begin position="168"/>
        <end position="277"/>
    </location>
</feature>
<dbReference type="Proteomes" id="UP000279833">
    <property type="component" value="Unassembled WGS sequence"/>
</dbReference>
<dbReference type="PANTHER" id="PTHR47027">
    <property type="entry name" value="REVERSE TRANSCRIPTASE DOMAIN-CONTAINING PROTEIN"/>
    <property type="match status" value="1"/>
</dbReference>
<name>A0A183JZP8_9TREM</name>
<protein>
    <submittedName>
        <fullName evidence="4">Reverse transcriptase domain-containing protein</fullName>
    </submittedName>
</protein>
<evidence type="ECO:0000313" key="2">
    <source>
        <dbReference type="EMBL" id="VDP29710.1"/>
    </source>
</evidence>
<feature type="compositionally biased region" description="Basic and acidic residues" evidence="1">
    <location>
        <begin position="244"/>
        <end position="261"/>
    </location>
</feature>
<organism evidence="4">
    <name type="scientific">Schistosoma curassoni</name>
    <dbReference type="NCBI Taxonomy" id="6186"/>
    <lineage>
        <taxon>Eukaryota</taxon>
        <taxon>Metazoa</taxon>
        <taxon>Spiralia</taxon>
        <taxon>Lophotrochozoa</taxon>
        <taxon>Platyhelminthes</taxon>
        <taxon>Trematoda</taxon>
        <taxon>Digenea</taxon>
        <taxon>Strigeidida</taxon>
        <taxon>Schistosomatoidea</taxon>
        <taxon>Schistosomatidae</taxon>
        <taxon>Schistosoma</taxon>
    </lineage>
</organism>
<dbReference type="AlphaFoldDB" id="A0A183JZP8"/>
<dbReference type="WBParaSite" id="SCUD_0000820601-mRNA-1">
    <property type="protein sequence ID" value="SCUD_0000820601-mRNA-1"/>
    <property type="gene ID" value="SCUD_0000820601"/>
</dbReference>
<accession>A0A183JZP8</accession>
<feature type="compositionally biased region" description="Basic and acidic residues" evidence="1">
    <location>
        <begin position="198"/>
        <end position="212"/>
    </location>
</feature>
<proteinExistence type="predicted"/>